<comment type="caution">
    <text evidence="1">The sequence shown here is derived from an EMBL/GenBank/DDBJ whole genome shotgun (WGS) entry which is preliminary data.</text>
</comment>
<dbReference type="AlphaFoldDB" id="A0A0F9UEE8"/>
<protein>
    <submittedName>
        <fullName evidence="1">Uncharacterized protein</fullName>
    </submittedName>
</protein>
<name>A0A0F9UEE8_9ZZZZ</name>
<accession>A0A0F9UEE8</accession>
<dbReference type="EMBL" id="LAZR01000720">
    <property type="protein sequence ID" value="KKN59616.1"/>
    <property type="molecule type" value="Genomic_DNA"/>
</dbReference>
<sequence length="101" mass="11840">MRLSAGIKEEDKDKGIEIILSILKDHVNDLFNKVSGEEVHLIFVKDENYVLYSLSEGMYAKQIKIVINNTLKKFRKELIKQQEEIIIKQYDKMIKNIDSIL</sequence>
<proteinExistence type="predicted"/>
<organism evidence="1">
    <name type="scientific">marine sediment metagenome</name>
    <dbReference type="NCBI Taxonomy" id="412755"/>
    <lineage>
        <taxon>unclassified sequences</taxon>
        <taxon>metagenomes</taxon>
        <taxon>ecological metagenomes</taxon>
    </lineage>
</organism>
<reference evidence="1" key="1">
    <citation type="journal article" date="2015" name="Nature">
        <title>Complex archaea that bridge the gap between prokaryotes and eukaryotes.</title>
        <authorList>
            <person name="Spang A."/>
            <person name="Saw J.H."/>
            <person name="Jorgensen S.L."/>
            <person name="Zaremba-Niedzwiedzka K."/>
            <person name="Martijn J."/>
            <person name="Lind A.E."/>
            <person name="van Eijk R."/>
            <person name="Schleper C."/>
            <person name="Guy L."/>
            <person name="Ettema T.J."/>
        </authorList>
    </citation>
    <scope>NUCLEOTIDE SEQUENCE</scope>
</reference>
<gene>
    <name evidence="1" type="ORF">LCGC14_0540130</name>
</gene>
<evidence type="ECO:0000313" key="1">
    <source>
        <dbReference type="EMBL" id="KKN59616.1"/>
    </source>
</evidence>